<comment type="caution">
    <text evidence="2">The sequence shown here is derived from an EMBL/GenBank/DDBJ whole genome shotgun (WGS) entry which is preliminary data.</text>
</comment>
<gene>
    <name evidence="2" type="ORF">ACFO0B_27925</name>
</gene>
<name>A0ABV8E095_9NOCA</name>
<dbReference type="InterPro" id="IPR034660">
    <property type="entry name" value="DinB/YfiT-like"/>
</dbReference>
<dbReference type="Pfam" id="PF12867">
    <property type="entry name" value="DinB_2"/>
    <property type="match status" value="1"/>
</dbReference>
<dbReference type="SUPFAM" id="SSF109854">
    <property type="entry name" value="DinB/YfiT-like putative metalloenzymes"/>
    <property type="match status" value="1"/>
</dbReference>
<keyword evidence="3" id="KW-1185">Reference proteome</keyword>
<proteinExistence type="predicted"/>
<dbReference type="Proteomes" id="UP001595696">
    <property type="component" value="Unassembled WGS sequence"/>
</dbReference>
<reference evidence="3" key="1">
    <citation type="journal article" date="2019" name="Int. J. Syst. Evol. Microbiol.">
        <title>The Global Catalogue of Microorganisms (GCM) 10K type strain sequencing project: providing services to taxonomists for standard genome sequencing and annotation.</title>
        <authorList>
            <consortium name="The Broad Institute Genomics Platform"/>
            <consortium name="The Broad Institute Genome Sequencing Center for Infectious Disease"/>
            <person name="Wu L."/>
            <person name="Ma J."/>
        </authorList>
    </citation>
    <scope>NUCLEOTIDE SEQUENCE [LARGE SCALE GENOMIC DNA]</scope>
    <source>
        <strain evidence="3">CGMCC 4.7330</strain>
    </source>
</reference>
<protein>
    <submittedName>
        <fullName evidence="2">DinB family protein</fullName>
    </submittedName>
</protein>
<dbReference type="RefSeq" id="WP_378616050.1">
    <property type="nucleotide sequence ID" value="NZ_JBHSAX010000023.1"/>
</dbReference>
<evidence type="ECO:0000259" key="1">
    <source>
        <dbReference type="Pfam" id="PF12867"/>
    </source>
</evidence>
<evidence type="ECO:0000313" key="3">
    <source>
        <dbReference type="Proteomes" id="UP001595696"/>
    </source>
</evidence>
<dbReference type="EMBL" id="JBHSAX010000023">
    <property type="protein sequence ID" value="MFC3965836.1"/>
    <property type="molecule type" value="Genomic_DNA"/>
</dbReference>
<sequence>MTDLLRWQFDLTWSLATIHLDDLTDDDALWEPGPLIWTVRPDTGGVWRPDWAETEPSPIPVPTIGWLTWHIDWWWSGALATARGTAAPGPGDVPWAGSTAAAVARLRTLRSEWLAALETLGPDELAEPAGAWPSVAHLVAWVNAELMKNVAELGQLRLARRASLA</sequence>
<dbReference type="InterPro" id="IPR024775">
    <property type="entry name" value="DinB-like"/>
</dbReference>
<organism evidence="2 3">
    <name type="scientific">Nocardia jiangsuensis</name>
    <dbReference type="NCBI Taxonomy" id="1691563"/>
    <lineage>
        <taxon>Bacteria</taxon>
        <taxon>Bacillati</taxon>
        <taxon>Actinomycetota</taxon>
        <taxon>Actinomycetes</taxon>
        <taxon>Mycobacteriales</taxon>
        <taxon>Nocardiaceae</taxon>
        <taxon>Nocardia</taxon>
    </lineage>
</organism>
<accession>A0ABV8E095</accession>
<evidence type="ECO:0000313" key="2">
    <source>
        <dbReference type="EMBL" id="MFC3965836.1"/>
    </source>
</evidence>
<feature type="domain" description="DinB-like" evidence="1">
    <location>
        <begin position="8"/>
        <end position="152"/>
    </location>
</feature>